<keyword evidence="13" id="KW-1185">Reference proteome</keyword>
<feature type="active site" evidence="9">
    <location>
        <position position="122"/>
    </location>
</feature>
<evidence type="ECO:0000256" key="1">
    <source>
        <dbReference type="ARBA" id="ARBA00006139"/>
    </source>
</evidence>
<feature type="transmembrane region" description="Helical" evidence="9">
    <location>
        <begin position="126"/>
        <end position="149"/>
    </location>
</feature>
<evidence type="ECO:0000256" key="2">
    <source>
        <dbReference type="ARBA" id="ARBA00022475"/>
    </source>
</evidence>
<dbReference type="EMBL" id="CP026923">
    <property type="protein sequence ID" value="AVG23493.1"/>
    <property type="molecule type" value="Genomic_DNA"/>
</dbReference>
<evidence type="ECO:0000256" key="7">
    <source>
        <dbReference type="ARBA" id="ARBA00022989"/>
    </source>
</evidence>
<comment type="subcellular location">
    <subcellularLocation>
        <location evidence="9">Cell membrane</location>
        <topology evidence="9">Multi-pass membrane protein</topology>
    </subcellularLocation>
</comment>
<dbReference type="UniPathway" id="UPA00665"/>
<dbReference type="HAMAP" id="MF_00161">
    <property type="entry name" value="LspA"/>
    <property type="match status" value="1"/>
</dbReference>
<dbReference type="GO" id="GO:0004190">
    <property type="term" value="F:aspartic-type endopeptidase activity"/>
    <property type="evidence" value="ECO:0007669"/>
    <property type="project" value="UniProtKB-UniRule"/>
</dbReference>
<evidence type="ECO:0000256" key="6">
    <source>
        <dbReference type="ARBA" id="ARBA00022801"/>
    </source>
</evidence>
<evidence type="ECO:0000256" key="5">
    <source>
        <dbReference type="ARBA" id="ARBA00022750"/>
    </source>
</evidence>
<feature type="transmembrane region" description="Helical" evidence="9">
    <location>
        <begin position="88"/>
        <end position="106"/>
    </location>
</feature>
<protein>
    <recommendedName>
        <fullName evidence="9">Lipoprotein signal peptidase</fullName>
        <ecNumber evidence="9">3.4.23.36</ecNumber>
    </recommendedName>
    <alternativeName>
        <fullName evidence="9">Prolipoprotein signal peptidase</fullName>
    </alternativeName>
    <alternativeName>
        <fullName evidence="9">Signal peptidase II</fullName>
        <shortName evidence="9">SPase II</shortName>
    </alternativeName>
</protein>
<dbReference type="RefSeq" id="WP_104913098.1">
    <property type="nucleotide sequence ID" value="NZ_CP026923.1"/>
</dbReference>
<evidence type="ECO:0000256" key="8">
    <source>
        <dbReference type="ARBA" id="ARBA00023136"/>
    </source>
</evidence>
<dbReference type="Proteomes" id="UP000243077">
    <property type="component" value="Chromosome"/>
</dbReference>
<dbReference type="PANTHER" id="PTHR33695">
    <property type="entry name" value="LIPOPROTEIN SIGNAL PEPTIDASE"/>
    <property type="match status" value="1"/>
</dbReference>
<comment type="catalytic activity">
    <reaction evidence="9">
        <text>Release of signal peptides from bacterial membrane prolipoproteins. Hydrolyzes -Xaa-Yaa-Zaa-|-(S,diacylglyceryl)Cys-, in which Xaa is hydrophobic (preferably Leu), and Yaa (Ala or Ser) and Zaa (Gly or Ala) have small, neutral side chains.</text>
        <dbReference type="EC" id="3.4.23.36"/>
    </reaction>
</comment>
<evidence type="ECO:0000256" key="11">
    <source>
        <dbReference type="SAM" id="MobiDB-lite"/>
    </source>
</evidence>
<sequence>MQRFLGPLLIGIQALIWIVVDQWSKWWAESELEFREYVPLWGDLFGFRLVYNPGAAFGIAADYTWILSIVAAFAVVGLVWFSLSTRHWLWVIGLGAMTGGAISHLGDRLFRDPGFAIGHIVDFLDYAGFFVGNVADIALVGGAIVLVLASVIGAPREGHAALAAAEAAAKAAAAETGAAEATSADTNSQEEAGEGGSSERPPH</sequence>
<keyword evidence="6 9" id="KW-0378">Hydrolase</keyword>
<evidence type="ECO:0000313" key="12">
    <source>
        <dbReference type="EMBL" id="AVG23493.1"/>
    </source>
</evidence>
<feature type="compositionally biased region" description="Low complexity" evidence="11">
    <location>
        <begin position="176"/>
        <end position="190"/>
    </location>
</feature>
<keyword evidence="8 9" id="KW-0472">Membrane</keyword>
<feature type="transmembrane region" description="Helical" evidence="9">
    <location>
        <begin position="63"/>
        <end position="81"/>
    </location>
</feature>
<reference evidence="12 13" key="1">
    <citation type="submission" date="2018-02" db="EMBL/GenBank/DDBJ databases">
        <title>Complete genome of the streamlined marine actinobacterium Pontimonas salivibrio CL-TW6 adapted to coastal planktonic lifestype.</title>
        <authorList>
            <person name="Cho B.C."/>
            <person name="Hardies S.C."/>
            <person name="Jang G.I."/>
            <person name="Hwang C.Y."/>
        </authorList>
    </citation>
    <scope>NUCLEOTIDE SEQUENCE [LARGE SCALE GENOMIC DNA]</scope>
    <source>
        <strain evidence="12 13">CL-TW6</strain>
    </source>
</reference>
<dbReference type="GO" id="GO:0005886">
    <property type="term" value="C:plasma membrane"/>
    <property type="evidence" value="ECO:0007669"/>
    <property type="project" value="UniProtKB-SubCell"/>
</dbReference>
<keyword evidence="4 9" id="KW-0812">Transmembrane</keyword>
<dbReference type="InterPro" id="IPR001872">
    <property type="entry name" value="Peptidase_A8"/>
</dbReference>
<keyword evidence="3 9" id="KW-0645">Protease</keyword>
<evidence type="ECO:0000313" key="13">
    <source>
        <dbReference type="Proteomes" id="UP000243077"/>
    </source>
</evidence>
<accession>A0A2L2BP97</accession>
<dbReference type="EC" id="3.4.23.36" evidence="9"/>
<dbReference type="PANTHER" id="PTHR33695:SF1">
    <property type="entry name" value="LIPOPROTEIN SIGNAL PEPTIDASE"/>
    <property type="match status" value="1"/>
</dbReference>
<feature type="region of interest" description="Disordered" evidence="11">
    <location>
        <begin position="176"/>
        <end position="203"/>
    </location>
</feature>
<keyword evidence="5 9" id="KW-0064">Aspartyl protease</keyword>
<evidence type="ECO:0000256" key="3">
    <source>
        <dbReference type="ARBA" id="ARBA00022670"/>
    </source>
</evidence>
<comment type="function">
    <text evidence="9">This protein specifically catalyzes the removal of signal peptides from prolipoproteins.</text>
</comment>
<proteinExistence type="inferred from homology"/>
<name>A0A2L2BP97_9MICO</name>
<dbReference type="OrthoDB" id="4308908at2"/>
<dbReference type="Pfam" id="PF01252">
    <property type="entry name" value="Peptidase_A8"/>
    <property type="match status" value="1"/>
</dbReference>
<gene>
    <name evidence="9" type="primary">lspA</name>
    <name evidence="12" type="ORF">C3B54_11500</name>
</gene>
<evidence type="ECO:0000256" key="9">
    <source>
        <dbReference type="HAMAP-Rule" id="MF_00161"/>
    </source>
</evidence>
<evidence type="ECO:0000256" key="4">
    <source>
        <dbReference type="ARBA" id="ARBA00022692"/>
    </source>
</evidence>
<evidence type="ECO:0000256" key="10">
    <source>
        <dbReference type="RuleBase" id="RU004181"/>
    </source>
</evidence>
<dbReference type="PRINTS" id="PR00781">
    <property type="entry name" value="LIPOSIGPTASE"/>
</dbReference>
<comment type="pathway">
    <text evidence="9">Protein modification; lipoprotein biosynthesis (signal peptide cleavage).</text>
</comment>
<feature type="active site" evidence="9">
    <location>
        <position position="136"/>
    </location>
</feature>
<keyword evidence="7 9" id="KW-1133">Transmembrane helix</keyword>
<dbReference type="GO" id="GO:0006508">
    <property type="term" value="P:proteolysis"/>
    <property type="evidence" value="ECO:0007669"/>
    <property type="project" value="UniProtKB-KW"/>
</dbReference>
<dbReference type="KEGG" id="psai:C3B54_11500"/>
<dbReference type="AlphaFoldDB" id="A0A2L2BP97"/>
<keyword evidence="12" id="KW-0449">Lipoprotein</keyword>
<organism evidence="12 13">
    <name type="scientific">Pontimonas salivibrio</name>
    <dbReference type="NCBI Taxonomy" id="1159327"/>
    <lineage>
        <taxon>Bacteria</taxon>
        <taxon>Bacillati</taxon>
        <taxon>Actinomycetota</taxon>
        <taxon>Actinomycetes</taxon>
        <taxon>Micrococcales</taxon>
        <taxon>Microbacteriaceae</taxon>
        <taxon>Pontimonas</taxon>
    </lineage>
</organism>
<comment type="similarity">
    <text evidence="1 9 10">Belongs to the peptidase A8 family.</text>
</comment>
<keyword evidence="2 9" id="KW-1003">Cell membrane</keyword>
<comment type="caution">
    <text evidence="9">Lacks conserved residue(s) required for the propagation of feature annotation.</text>
</comment>